<organism evidence="1 2">
    <name type="scientific">Loigolactobacillus bifermentans DSM 20003</name>
    <dbReference type="NCBI Taxonomy" id="1423726"/>
    <lineage>
        <taxon>Bacteria</taxon>
        <taxon>Bacillati</taxon>
        <taxon>Bacillota</taxon>
        <taxon>Bacilli</taxon>
        <taxon>Lactobacillales</taxon>
        <taxon>Lactobacillaceae</taxon>
        <taxon>Loigolactobacillus</taxon>
    </lineage>
</organism>
<dbReference type="PATRIC" id="fig|1423726.3.peg.3110"/>
<accession>A0A0R1H2G4</accession>
<protein>
    <submittedName>
        <fullName evidence="1">Uncharacterized protein</fullName>
    </submittedName>
</protein>
<reference evidence="1 2" key="1">
    <citation type="journal article" date="2015" name="Genome Announc.">
        <title>Expanding the biotechnology potential of lactobacilli through comparative genomics of 213 strains and associated genera.</title>
        <authorList>
            <person name="Sun Z."/>
            <person name="Harris H.M."/>
            <person name="McCann A."/>
            <person name="Guo C."/>
            <person name="Argimon S."/>
            <person name="Zhang W."/>
            <person name="Yang X."/>
            <person name="Jeffery I.B."/>
            <person name="Cooney J.C."/>
            <person name="Kagawa T.F."/>
            <person name="Liu W."/>
            <person name="Song Y."/>
            <person name="Salvetti E."/>
            <person name="Wrobel A."/>
            <person name="Rasinkangas P."/>
            <person name="Parkhill J."/>
            <person name="Rea M.C."/>
            <person name="O'Sullivan O."/>
            <person name="Ritari J."/>
            <person name="Douillard F.P."/>
            <person name="Paul Ross R."/>
            <person name="Yang R."/>
            <person name="Briner A.E."/>
            <person name="Felis G.E."/>
            <person name="de Vos W.M."/>
            <person name="Barrangou R."/>
            <person name="Klaenhammer T.R."/>
            <person name="Caufield P.W."/>
            <person name="Cui Y."/>
            <person name="Zhang H."/>
            <person name="O'Toole P.W."/>
        </authorList>
    </citation>
    <scope>NUCLEOTIDE SEQUENCE [LARGE SCALE GENOMIC DNA]</scope>
    <source>
        <strain evidence="1 2">DSM 20003</strain>
    </source>
</reference>
<dbReference type="STRING" id="1423726.FC07_GL002996"/>
<dbReference type="Proteomes" id="UP000051461">
    <property type="component" value="Unassembled WGS sequence"/>
</dbReference>
<proteinExistence type="predicted"/>
<dbReference type="AlphaFoldDB" id="A0A0R1H2G4"/>
<dbReference type="RefSeq" id="WP_057903362.1">
    <property type="nucleotide sequence ID" value="NZ_AZDA01000005.1"/>
</dbReference>
<comment type="caution">
    <text evidence="1">The sequence shown here is derived from an EMBL/GenBank/DDBJ whole genome shotgun (WGS) entry which is preliminary data.</text>
</comment>
<keyword evidence="2" id="KW-1185">Reference proteome</keyword>
<sequence>MAEQAETEVVNQFFGYFSEADASETTVEVYTQPQWIREYSNKDQQIIIEAEKKGTHEKVEIVKEGLVERIEDRVKTASNPIRFAFNAYAMDRALVPEKAQQIFAKYIAYAKAHPTLYFDDNGDWAWEKVTGTTPDWVDQLNDEILAD</sequence>
<name>A0A0R1H2G4_9LACO</name>
<dbReference type="EMBL" id="AZDA01000005">
    <property type="protein sequence ID" value="KRK40704.1"/>
    <property type="molecule type" value="Genomic_DNA"/>
</dbReference>
<evidence type="ECO:0000313" key="2">
    <source>
        <dbReference type="Proteomes" id="UP000051461"/>
    </source>
</evidence>
<evidence type="ECO:0000313" key="1">
    <source>
        <dbReference type="EMBL" id="KRK40704.1"/>
    </source>
</evidence>
<gene>
    <name evidence="1" type="ORF">FC07_GL002996</name>
</gene>